<accession>A0AAF1JY62</accession>
<keyword evidence="7" id="KW-1185">Reference proteome</keyword>
<feature type="domain" description="FAD dependent oxidoreductase" evidence="5">
    <location>
        <begin position="8"/>
        <end position="352"/>
    </location>
</feature>
<dbReference type="InterPro" id="IPR045170">
    <property type="entry name" value="MTOX"/>
</dbReference>
<reference evidence="6" key="2">
    <citation type="journal article" date="2021" name="Syst. Appl. Microbiol.">
        <title>Roseomonas hellenica sp. nov., isolated from roots of wild-growing Alkanna tinctoria.</title>
        <authorList>
            <person name="Rat A."/>
            <person name="Naranjo H.D."/>
            <person name="Lebbe L."/>
            <person name="Cnockaert M."/>
            <person name="Krigas N."/>
            <person name="Grigoriadou K."/>
            <person name="Maloupa E."/>
            <person name="Willems A."/>
        </authorList>
    </citation>
    <scope>NUCLEOTIDE SEQUENCE</scope>
    <source>
        <strain evidence="6">LMG 28251</strain>
    </source>
</reference>
<organism evidence="6 7">
    <name type="scientific">Plastoroseomonas arctica</name>
    <dbReference type="NCBI Taxonomy" id="1509237"/>
    <lineage>
        <taxon>Bacteria</taxon>
        <taxon>Pseudomonadati</taxon>
        <taxon>Pseudomonadota</taxon>
        <taxon>Alphaproteobacteria</taxon>
        <taxon>Acetobacterales</taxon>
        <taxon>Acetobacteraceae</taxon>
        <taxon>Plastoroseomonas</taxon>
    </lineage>
</organism>
<evidence type="ECO:0000256" key="1">
    <source>
        <dbReference type="ARBA" id="ARBA00001974"/>
    </source>
</evidence>
<evidence type="ECO:0000259" key="5">
    <source>
        <dbReference type="Pfam" id="PF01266"/>
    </source>
</evidence>
<dbReference type="Proteomes" id="UP001196068">
    <property type="component" value="Unassembled WGS sequence"/>
</dbReference>
<evidence type="ECO:0000256" key="4">
    <source>
        <dbReference type="ARBA" id="ARBA00023002"/>
    </source>
</evidence>
<dbReference type="GO" id="GO:0050660">
    <property type="term" value="F:flavin adenine dinucleotide binding"/>
    <property type="evidence" value="ECO:0007669"/>
    <property type="project" value="InterPro"/>
</dbReference>
<gene>
    <name evidence="6" type="ORF">GXW79_04500</name>
</gene>
<dbReference type="EMBL" id="JAAEDH010000003">
    <property type="protein sequence ID" value="MBR0654336.1"/>
    <property type="molecule type" value="Genomic_DNA"/>
</dbReference>
<reference evidence="6" key="1">
    <citation type="submission" date="2020-01" db="EMBL/GenBank/DDBJ databases">
        <authorList>
            <person name="Rat A."/>
        </authorList>
    </citation>
    <scope>NUCLEOTIDE SEQUENCE</scope>
    <source>
        <strain evidence="6">LMG 28251</strain>
    </source>
</reference>
<protein>
    <submittedName>
        <fullName evidence="6">FAD-dependent oxidoreductase</fullName>
    </submittedName>
</protein>
<dbReference type="GO" id="GO:0008115">
    <property type="term" value="F:sarcosine oxidase activity"/>
    <property type="evidence" value="ECO:0007669"/>
    <property type="project" value="TreeGrafter"/>
</dbReference>
<evidence type="ECO:0000256" key="2">
    <source>
        <dbReference type="ARBA" id="ARBA00022630"/>
    </source>
</evidence>
<evidence type="ECO:0000256" key="3">
    <source>
        <dbReference type="ARBA" id="ARBA00022827"/>
    </source>
</evidence>
<keyword evidence="3" id="KW-0274">FAD</keyword>
<dbReference type="Gene3D" id="3.30.9.10">
    <property type="entry name" value="D-Amino Acid Oxidase, subunit A, domain 2"/>
    <property type="match status" value="1"/>
</dbReference>
<dbReference type="InterPro" id="IPR006076">
    <property type="entry name" value="FAD-dep_OxRdtase"/>
</dbReference>
<evidence type="ECO:0000313" key="6">
    <source>
        <dbReference type="EMBL" id="MBR0654336.1"/>
    </source>
</evidence>
<comment type="caution">
    <text evidence="6">The sequence shown here is derived from an EMBL/GenBank/DDBJ whole genome shotgun (WGS) entry which is preliminary data.</text>
</comment>
<dbReference type="Gene3D" id="3.50.50.60">
    <property type="entry name" value="FAD/NAD(P)-binding domain"/>
    <property type="match status" value="1"/>
</dbReference>
<dbReference type="PANTHER" id="PTHR10961:SF46">
    <property type="entry name" value="PEROXISOMAL SARCOSINE OXIDASE"/>
    <property type="match status" value="1"/>
</dbReference>
<keyword evidence="2" id="KW-0285">Flavoprotein</keyword>
<dbReference type="PANTHER" id="PTHR10961">
    <property type="entry name" value="PEROXISOMAL SARCOSINE OXIDASE"/>
    <property type="match status" value="1"/>
</dbReference>
<dbReference type="SUPFAM" id="SSF54373">
    <property type="entry name" value="FAD-linked reductases, C-terminal domain"/>
    <property type="match status" value="1"/>
</dbReference>
<sequence length="386" mass="41621">MGETQQRALVLGGGIMGLSTAWALERAGHAVTVVDQDEIPNPRGASTDHHRLIRHAYGAQLGYMRMVDDAFEAWSTLWQDLGEALFVPTGVLAMADAEGGWLAESRAALAAQNRPLRVLGARNVAARYPMLWGTGIARAFLMQAGGVLLAERILIALHRHLLHRGVHFVTARATRVDATRATLALDDGTSLQADLLVVAAGPWAPRLLPGIASRVTASRQVVVYLDAPYEHRLAWETSPMLLDLSEQGGFYAVPPVAGTPLKIGDHRFTNIGDAEDDRHATAAEAEAILDLAHRRIKEIGRYRVLSARACYYDVSEGERFILEPMGPRAFVMSGFSGHGFKFGPLLGMALAAAAGDATLARALPEWAAGETVAPDGLLFERARDTV</sequence>
<proteinExistence type="predicted"/>
<dbReference type="SUPFAM" id="SSF51905">
    <property type="entry name" value="FAD/NAD(P)-binding domain"/>
    <property type="match status" value="1"/>
</dbReference>
<dbReference type="Pfam" id="PF01266">
    <property type="entry name" value="DAO"/>
    <property type="match status" value="1"/>
</dbReference>
<dbReference type="AlphaFoldDB" id="A0AAF1JY62"/>
<dbReference type="InterPro" id="IPR036188">
    <property type="entry name" value="FAD/NAD-bd_sf"/>
</dbReference>
<keyword evidence="4" id="KW-0560">Oxidoreductase</keyword>
<evidence type="ECO:0000313" key="7">
    <source>
        <dbReference type="Proteomes" id="UP001196068"/>
    </source>
</evidence>
<name>A0AAF1JY62_9PROT</name>
<comment type="cofactor">
    <cofactor evidence="1">
        <name>FAD</name>
        <dbReference type="ChEBI" id="CHEBI:57692"/>
    </cofactor>
</comment>